<keyword evidence="4" id="KW-1185">Reference proteome</keyword>
<dbReference type="InterPro" id="IPR005174">
    <property type="entry name" value="KIB1-4_b-propeller"/>
</dbReference>
<dbReference type="PANTHER" id="PTHR44259">
    <property type="entry name" value="OS07G0183000 PROTEIN-RELATED"/>
    <property type="match status" value="1"/>
</dbReference>
<dbReference type="Proteomes" id="UP001161247">
    <property type="component" value="Chromosome 5"/>
</dbReference>
<feature type="domain" description="F-box" evidence="2">
    <location>
        <begin position="16"/>
        <end position="51"/>
    </location>
</feature>
<dbReference type="SUPFAM" id="SSF81383">
    <property type="entry name" value="F-box domain"/>
    <property type="match status" value="1"/>
</dbReference>
<protein>
    <submittedName>
        <fullName evidence="3">OLC1v1004448C1</fullName>
    </submittedName>
</protein>
<evidence type="ECO:0000313" key="4">
    <source>
        <dbReference type="Proteomes" id="UP001161247"/>
    </source>
</evidence>
<gene>
    <name evidence="3" type="ORF">OLC1_LOCUS14199</name>
</gene>
<sequence>MQLVVCRNLRGNLVDWSSLPPELLMEIVPYLQSIEDFMAFRGVCTSWRVNVAVDKFLTPLSPRIPLLMLATKGIATNVSNNVFPSTHVNFYNGRFYIMDPWINMWVWDGNLPPVVHLCFSSMITLPHQIFHMYLVKSSSSLDGGQGKLLFVIRLHQSPNRRDRVFVVGSDTVNNAFKLIDHVGGDAIFVGYNAAVSYSEAEARELELKGVEQYLPPPFKVDSVHGVDHFLNPPLWISSGP</sequence>
<dbReference type="InterPro" id="IPR001810">
    <property type="entry name" value="F-box_dom"/>
</dbReference>
<reference evidence="3" key="1">
    <citation type="submission" date="2023-03" db="EMBL/GenBank/DDBJ databases">
        <authorList>
            <person name="Julca I."/>
        </authorList>
    </citation>
    <scope>NUCLEOTIDE SEQUENCE</scope>
</reference>
<dbReference type="InterPro" id="IPR036047">
    <property type="entry name" value="F-box-like_dom_sf"/>
</dbReference>
<dbReference type="Pfam" id="PF03478">
    <property type="entry name" value="Beta-prop_KIB1-4"/>
    <property type="match status" value="1"/>
</dbReference>
<organism evidence="3 4">
    <name type="scientific">Oldenlandia corymbosa var. corymbosa</name>
    <dbReference type="NCBI Taxonomy" id="529605"/>
    <lineage>
        <taxon>Eukaryota</taxon>
        <taxon>Viridiplantae</taxon>
        <taxon>Streptophyta</taxon>
        <taxon>Embryophyta</taxon>
        <taxon>Tracheophyta</taxon>
        <taxon>Spermatophyta</taxon>
        <taxon>Magnoliopsida</taxon>
        <taxon>eudicotyledons</taxon>
        <taxon>Gunneridae</taxon>
        <taxon>Pentapetalae</taxon>
        <taxon>asterids</taxon>
        <taxon>lamiids</taxon>
        <taxon>Gentianales</taxon>
        <taxon>Rubiaceae</taxon>
        <taxon>Rubioideae</taxon>
        <taxon>Spermacoceae</taxon>
        <taxon>Hedyotis-Oldenlandia complex</taxon>
        <taxon>Oldenlandia</taxon>
    </lineage>
</organism>
<dbReference type="InterPro" id="IPR050942">
    <property type="entry name" value="F-box_BR-signaling"/>
</dbReference>
<dbReference type="Pfam" id="PF12937">
    <property type="entry name" value="F-box-like"/>
    <property type="match status" value="1"/>
</dbReference>
<dbReference type="PANTHER" id="PTHR44259:SF108">
    <property type="entry name" value="F-BOX PROTEIN SKIP23-LIKE"/>
    <property type="match status" value="1"/>
</dbReference>
<evidence type="ECO:0000313" key="3">
    <source>
        <dbReference type="EMBL" id="CAI9105516.1"/>
    </source>
</evidence>
<dbReference type="AlphaFoldDB" id="A0AAV1DEB4"/>
<evidence type="ECO:0000259" key="1">
    <source>
        <dbReference type="Pfam" id="PF03478"/>
    </source>
</evidence>
<evidence type="ECO:0000259" key="2">
    <source>
        <dbReference type="Pfam" id="PF12937"/>
    </source>
</evidence>
<proteinExistence type="predicted"/>
<dbReference type="EMBL" id="OX459122">
    <property type="protein sequence ID" value="CAI9105516.1"/>
    <property type="molecule type" value="Genomic_DNA"/>
</dbReference>
<name>A0AAV1DEB4_OLDCO</name>
<dbReference type="Gene3D" id="1.20.1280.50">
    <property type="match status" value="1"/>
</dbReference>
<feature type="domain" description="KIB1-4 beta-propeller" evidence="1">
    <location>
        <begin position="86"/>
        <end position="202"/>
    </location>
</feature>
<accession>A0AAV1DEB4</accession>